<dbReference type="PANTHER" id="PTHR19277:SF125">
    <property type="entry name" value="B6"/>
    <property type="match status" value="1"/>
</dbReference>
<comment type="cofactor">
    <cofactor evidence="1">
        <name>Ca(2+)</name>
        <dbReference type="ChEBI" id="CHEBI:29108"/>
    </cofactor>
</comment>
<dbReference type="InterPro" id="IPR030476">
    <property type="entry name" value="Pentaxin_CS"/>
</dbReference>
<evidence type="ECO:0000313" key="9">
    <source>
        <dbReference type="Proteomes" id="UP001163046"/>
    </source>
</evidence>
<evidence type="ECO:0000313" key="8">
    <source>
        <dbReference type="EMBL" id="KAJ7336632.1"/>
    </source>
</evidence>
<dbReference type="InterPro" id="IPR051360">
    <property type="entry name" value="Neuronal_Pentraxin_Related"/>
</dbReference>
<dbReference type="PRINTS" id="PR00895">
    <property type="entry name" value="PENTAXIN"/>
</dbReference>
<keyword evidence="5" id="KW-0325">Glycoprotein</keyword>
<dbReference type="PROSITE" id="PS00289">
    <property type="entry name" value="PTX_1"/>
    <property type="match status" value="1"/>
</dbReference>
<dbReference type="PANTHER" id="PTHR19277">
    <property type="entry name" value="PENTRAXIN"/>
    <property type="match status" value="1"/>
</dbReference>
<evidence type="ECO:0000256" key="3">
    <source>
        <dbReference type="ARBA" id="ARBA00022837"/>
    </source>
</evidence>
<dbReference type="Pfam" id="PF00354">
    <property type="entry name" value="Pentaxin"/>
    <property type="match status" value="1"/>
</dbReference>
<dbReference type="EMBL" id="MU827782">
    <property type="protein sequence ID" value="KAJ7336632.1"/>
    <property type="molecule type" value="Genomic_DNA"/>
</dbReference>
<dbReference type="AlphaFoldDB" id="A0A9W9YH59"/>
<keyword evidence="2" id="KW-0479">Metal-binding</keyword>
<name>A0A9W9YH59_9CNID</name>
<organism evidence="8 9">
    <name type="scientific">Desmophyllum pertusum</name>
    <dbReference type="NCBI Taxonomy" id="174260"/>
    <lineage>
        <taxon>Eukaryota</taxon>
        <taxon>Metazoa</taxon>
        <taxon>Cnidaria</taxon>
        <taxon>Anthozoa</taxon>
        <taxon>Hexacorallia</taxon>
        <taxon>Scleractinia</taxon>
        <taxon>Caryophylliina</taxon>
        <taxon>Caryophylliidae</taxon>
        <taxon>Desmophyllum</taxon>
    </lineage>
</organism>
<dbReference type="SMART" id="SM00159">
    <property type="entry name" value="PTX"/>
    <property type="match status" value="1"/>
</dbReference>
<proteinExistence type="predicted"/>
<accession>A0A9W9YH59</accession>
<comment type="caution">
    <text evidence="8">The sequence shown here is derived from an EMBL/GenBank/DDBJ whole genome shotgun (WGS) entry which is preliminary data.</text>
</comment>
<reference evidence="8" key="1">
    <citation type="submission" date="2023-01" db="EMBL/GenBank/DDBJ databases">
        <title>Genome assembly of the deep-sea coral Lophelia pertusa.</title>
        <authorList>
            <person name="Herrera S."/>
            <person name="Cordes E."/>
        </authorList>
    </citation>
    <scope>NUCLEOTIDE SEQUENCE</scope>
    <source>
        <strain evidence="8">USNM1676648</strain>
        <tissue evidence="8">Polyp</tissue>
    </source>
</reference>
<keyword evidence="9" id="KW-1185">Reference proteome</keyword>
<dbReference type="PROSITE" id="PS51828">
    <property type="entry name" value="PTX_2"/>
    <property type="match status" value="1"/>
</dbReference>
<gene>
    <name evidence="8" type="primary">NPTX1_5</name>
    <name evidence="8" type="ORF">OS493_011852</name>
</gene>
<dbReference type="OrthoDB" id="5949213at2759"/>
<sequence>MRDILVSAHNGLWHHICVTWESNDGSWKFYKNGDLKDENTNFKTSYTIRQGGTLVLGQDQDSVGGGFNADQSFQGMLSNVNIWNKALAAEKIRKMSQSCLLEEATDQIAYKWLDFVHEGGAKLVKPSPCQPVVMGK</sequence>
<keyword evidence="3" id="KW-0106">Calcium</keyword>
<evidence type="ECO:0000256" key="5">
    <source>
        <dbReference type="ARBA" id="ARBA00023180"/>
    </source>
</evidence>
<dbReference type="GO" id="GO:0046872">
    <property type="term" value="F:metal ion binding"/>
    <property type="evidence" value="ECO:0007669"/>
    <property type="project" value="UniProtKB-KW"/>
</dbReference>
<dbReference type="InterPro" id="IPR001759">
    <property type="entry name" value="PTX_dom"/>
</dbReference>
<protein>
    <submittedName>
        <fullName evidence="8">Neuronal pentraxin-1</fullName>
    </submittedName>
</protein>
<evidence type="ECO:0000256" key="2">
    <source>
        <dbReference type="ARBA" id="ARBA00022723"/>
    </source>
</evidence>
<dbReference type="InterPro" id="IPR013320">
    <property type="entry name" value="ConA-like_dom_sf"/>
</dbReference>
<dbReference type="Proteomes" id="UP001163046">
    <property type="component" value="Unassembled WGS sequence"/>
</dbReference>
<evidence type="ECO:0000256" key="1">
    <source>
        <dbReference type="ARBA" id="ARBA00001913"/>
    </source>
</evidence>
<comment type="caution">
    <text evidence="6">Lacks conserved residue(s) required for the propagation of feature annotation.</text>
</comment>
<dbReference type="Gene3D" id="2.60.120.200">
    <property type="match status" value="1"/>
</dbReference>
<dbReference type="SUPFAM" id="SSF49899">
    <property type="entry name" value="Concanavalin A-like lectins/glucanases"/>
    <property type="match status" value="1"/>
</dbReference>
<evidence type="ECO:0000259" key="7">
    <source>
        <dbReference type="PROSITE" id="PS51828"/>
    </source>
</evidence>
<evidence type="ECO:0000256" key="6">
    <source>
        <dbReference type="PROSITE-ProRule" id="PRU01172"/>
    </source>
</evidence>
<feature type="domain" description="Pentraxin (PTX)" evidence="7">
    <location>
        <begin position="1"/>
        <end position="130"/>
    </location>
</feature>
<keyword evidence="4" id="KW-1015">Disulfide bond</keyword>
<evidence type="ECO:0000256" key="4">
    <source>
        <dbReference type="ARBA" id="ARBA00023157"/>
    </source>
</evidence>